<protein>
    <submittedName>
        <fullName evidence="2">Uncharacterized protein</fullName>
    </submittedName>
</protein>
<evidence type="ECO:0000256" key="1">
    <source>
        <dbReference type="SAM" id="MobiDB-lite"/>
    </source>
</evidence>
<dbReference type="EMBL" id="JAFNEN010000132">
    <property type="protein sequence ID" value="KAG8192947.1"/>
    <property type="molecule type" value="Genomic_DNA"/>
</dbReference>
<comment type="caution">
    <text evidence="2">The sequence shown here is derived from an EMBL/GenBank/DDBJ whole genome shotgun (WGS) entry which is preliminary data.</text>
</comment>
<gene>
    <name evidence="2" type="ORF">JTE90_028071</name>
</gene>
<name>A0AAV6V9S7_9ARAC</name>
<evidence type="ECO:0000313" key="2">
    <source>
        <dbReference type="EMBL" id="KAG8192947.1"/>
    </source>
</evidence>
<keyword evidence="3" id="KW-1185">Reference proteome</keyword>
<feature type="region of interest" description="Disordered" evidence="1">
    <location>
        <begin position="42"/>
        <end position="65"/>
    </location>
</feature>
<dbReference type="Proteomes" id="UP000827092">
    <property type="component" value="Unassembled WGS sequence"/>
</dbReference>
<evidence type="ECO:0000313" key="3">
    <source>
        <dbReference type="Proteomes" id="UP000827092"/>
    </source>
</evidence>
<organism evidence="2 3">
    <name type="scientific">Oedothorax gibbosus</name>
    <dbReference type="NCBI Taxonomy" id="931172"/>
    <lineage>
        <taxon>Eukaryota</taxon>
        <taxon>Metazoa</taxon>
        <taxon>Ecdysozoa</taxon>
        <taxon>Arthropoda</taxon>
        <taxon>Chelicerata</taxon>
        <taxon>Arachnida</taxon>
        <taxon>Araneae</taxon>
        <taxon>Araneomorphae</taxon>
        <taxon>Entelegynae</taxon>
        <taxon>Araneoidea</taxon>
        <taxon>Linyphiidae</taxon>
        <taxon>Erigoninae</taxon>
        <taxon>Oedothorax</taxon>
    </lineage>
</organism>
<sequence length="106" mass="11955">MSSSQSESHNKKQRHYHQSHLHCHDNAFFHNIAPPSKRKLITKNKHQKIPHQSLGGRVGTKQSVCARRKRMGTINFLNDERKKINAFDSSMSAYPSGGAGCPKNGF</sequence>
<accession>A0AAV6V9S7</accession>
<reference evidence="2 3" key="1">
    <citation type="journal article" date="2022" name="Nat. Ecol. Evol.">
        <title>A masculinizing supergene underlies an exaggerated male reproductive morph in a spider.</title>
        <authorList>
            <person name="Hendrickx F."/>
            <person name="De Corte Z."/>
            <person name="Sonet G."/>
            <person name="Van Belleghem S.M."/>
            <person name="Kostlbacher S."/>
            <person name="Vangestel C."/>
        </authorList>
    </citation>
    <scope>NUCLEOTIDE SEQUENCE [LARGE SCALE GENOMIC DNA]</scope>
    <source>
        <strain evidence="2">W744_W776</strain>
    </source>
</reference>
<proteinExistence type="predicted"/>
<dbReference type="AlphaFoldDB" id="A0AAV6V9S7"/>